<dbReference type="EMBL" id="PKMI01000014">
    <property type="protein sequence ID" value="RBA18468.1"/>
    <property type="molecule type" value="Genomic_DNA"/>
</dbReference>
<evidence type="ECO:0000256" key="1">
    <source>
        <dbReference type="SAM" id="MobiDB-lite"/>
    </source>
</evidence>
<protein>
    <submittedName>
        <fullName evidence="3">Uncharacterized protein</fullName>
    </submittedName>
</protein>
<comment type="caution">
    <text evidence="3">The sequence shown here is derived from an EMBL/GenBank/DDBJ whole genome shotgun (WGS) entry which is preliminary data.</text>
</comment>
<evidence type="ECO:0000256" key="2">
    <source>
        <dbReference type="SAM" id="SignalP"/>
    </source>
</evidence>
<feature type="region of interest" description="Disordered" evidence="1">
    <location>
        <begin position="43"/>
        <end position="92"/>
    </location>
</feature>
<name>A0A365ND40_GIBIN</name>
<accession>A0A365ND40</accession>
<evidence type="ECO:0000313" key="4">
    <source>
        <dbReference type="Proteomes" id="UP000251714"/>
    </source>
</evidence>
<reference evidence="3 4" key="1">
    <citation type="submission" date="2017-12" db="EMBL/GenBank/DDBJ databases">
        <title>Genome sequence of the mycotoxigenic crop pathogen Fusarium proliferatum, strain ITEM 2341 from Date Palm.</title>
        <authorList>
            <person name="Almiman B.F."/>
            <person name="Shittu T.A."/>
            <person name="Muthumeenakshi S."/>
            <person name="Baroncelli R."/>
            <person name="Sreenivasaprasada S."/>
        </authorList>
    </citation>
    <scope>NUCLEOTIDE SEQUENCE [LARGE SCALE GENOMIC DNA]</scope>
    <source>
        <strain evidence="3 4">ITEM 2341</strain>
    </source>
</reference>
<keyword evidence="2" id="KW-0732">Signal</keyword>
<sequence>MILALLTLAIVLLVVSLTQLHHPSTTDVFTAGAAPAPRVDFISSTSSGGGMGMSAPRAQSQTDSAPANINGDTTVNGNSPSFAYDSGKRVYA</sequence>
<evidence type="ECO:0000313" key="3">
    <source>
        <dbReference type="EMBL" id="RBA18468.1"/>
    </source>
</evidence>
<dbReference type="Proteomes" id="UP000251714">
    <property type="component" value="Unassembled WGS sequence"/>
</dbReference>
<organism evidence="3 4">
    <name type="scientific">Gibberella intermedia</name>
    <name type="common">Bulb rot disease fungus</name>
    <name type="synonym">Fusarium proliferatum</name>
    <dbReference type="NCBI Taxonomy" id="948311"/>
    <lineage>
        <taxon>Eukaryota</taxon>
        <taxon>Fungi</taxon>
        <taxon>Dikarya</taxon>
        <taxon>Ascomycota</taxon>
        <taxon>Pezizomycotina</taxon>
        <taxon>Sordariomycetes</taxon>
        <taxon>Hypocreomycetidae</taxon>
        <taxon>Hypocreales</taxon>
        <taxon>Nectriaceae</taxon>
        <taxon>Fusarium</taxon>
        <taxon>Fusarium fujikuroi species complex</taxon>
    </lineage>
</organism>
<proteinExistence type="predicted"/>
<dbReference type="AlphaFoldDB" id="A0A365ND40"/>
<feature type="compositionally biased region" description="Polar residues" evidence="1">
    <location>
        <begin position="57"/>
        <end position="81"/>
    </location>
</feature>
<feature type="chain" id="PRO_5016999524" evidence="2">
    <location>
        <begin position="21"/>
        <end position="92"/>
    </location>
</feature>
<feature type="signal peptide" evidence="2">
    <location>
        <begin position="1"/>
        <end position="20"/>
    </location>
</feature>
<gene>
    <name evidence="3" type="ORF">FPRO05_10763</name>
</gene>